<feature type="transmembrane region" description="Helical" evidence="2">
    <location>
        <begin position="183"/>
        <end position="204"/>
    </location>
</feature>
<feature type="transmembrane region" description="Helical" evidence="2">
    <location>
        <begin position="127"/>
        <end position="146"/>
    </location>
</feature>
<dbReference type="EMBL" id="BARV01007097">
    <property type="protein sequence ID" value="GAI03642.1"/>
    <property type="molecule type" value="Genomic_DNA"/>
</dbReference>
<name>X1K9F7_9ZZZZ</name>
<keyword evidence="2" id="KW-0472">Membrane</keyword>
<proteinExistence type="predicted"/>
<evidence type="ECO:0000313" key="3">
    <source>
        <dbReference type="EMBL" id="GAI03642.1"/>
    </source>
</evidence>
<reference evidence="3" key="1">
    <citation type="journal article" date="2014" name="Front. Microbiol.">
        <title>High frequency of phylogenetically diverse reductive dehalogenase-homologous genes in deep subseafloor sedimentary metagenomes.</title>
        <authorList>
            <person name="Kawai M."/>
            <person name="Futagami T."/>
            <person name="Toyoda A."/>
            <person name="Takaki Y."/>
            <person name="Nishi S."/>
            <person name="Hori S."/>
            <person name="Arai W."/>
            <person name="Tsubouchi T."/>
            <person name="Morono Y."/>
            <person name="Uchiyama I."/>
            <person name="Ito T."/>
            <person name="Fujiyama A."/>
            <person name="Inagaki F."/>
            <person name="Takami H."/>
        </authorList>
    </citation>
    <scope>NUCLEOTIDE SEQUENCE</scope>
    <source>
        <strain evidence="3">Expedition CK06-06</strain>
    </source>
</reference>
<keyword evidence="2" id="KW-1133">Transmembrane helix</keyword>
<keyword evidence="2" id="KW-0812">Transmembrane</keyword>
<organism evidence="3">
    <name type="scientific">marine sediment metagenome</name>
    <dbReference type="NCBI Taxonomy" id="412755"/>
    <lineage>
        <taxon>unclassified sequences</taxon>
        <taxon>metagenomes</taxon>
        <taxon>ecological metagenomes</taxon>
    </lineage>
</organism>
<feature type="transmembrane region" description="Helical" evidence="2">
    <location>
        <begin position="51"/>
        <end position="69"/>
    </location>
</feature>
<comment type="caution">
    <text evidence="3">The sequence shown here is derived from an EMBL/GenBank/DDBJ whole genome shotgun (WGS) entry which is preliminary data.</text>
</comment>
<sequence length="271" mass="29235">MAKWIDVLRSTPWVLGLALLLATVSEAYHLHRCRSGSLARVLSQGSYSVSLNIGMVLFSVGLVLTARALPERLVCGGLGLFYSGRLIWRWRRRFGAAQPAPPRKGAQGKPATSADPHSRRCAAAWRVRLDLTEILAVALAALPLWFPDLRPGLTACALLLLAVVWLAVALLERSVWPRCSYDLALAVLLLMATVGALVSATPALGAPNGTYELYVQKQAGTNAIPLRVSITASNRLTPQSESLQPDELSPNRAIYATDLLVDRRVAVTVGP</sequence>
<evidence type="ECO:0000256" key="1">
    <source>
        <dbReference type="SAM" id="MobiDB-lite"/>
    </source>
</evidence>
<protein>
    <submittedName>
        <fullName evidence="3">Uncharacterized protein</fullName>
    </submittedName>
</protein>
<evidence type="ECO:0000256" key="2">
    <source>
        <dbReference type="SAM" id="Phobius"/>
    </source>
</evidence>
<feature type="transmembrane region" description="Helical" evidence="2">
    <location>
        <begin position="152"/>
        <end position="171"/>
    </location>
</feature>
<feature type="region of interest" description="Disordered" evidence="1">
    <location>
        <begin position="98"/>
        <end position="117"/>
    </location>
</feature>
<dbReference type="AlphaFoldDB" id="X1K9F7"/>
<gene>
    <name evidence="3" type="ORF">S06H3_14512</name>
</gene>
<accession>X1K9F7</accession>